<dbReference type="EMBL" id="CAKOAT010152932">
    <property type="protein sequence ID" value="CAH8345928.1"/>
    <property type="molecule type" value="Genomic_DNA"/>
</dbReference>
<evidence type="ECO:0000313" key="2">
    <source>
        <dbReference type="Proteomes" id="UP001642260"/>
    </source>
</evidence>
<keyword evidence="2" id="KW-1185">Reference proteome</keyword>
<protein>
    <submittedName>
        <fullName evidence="1">Uncharacterized protein</fullName>
    </submittedName>
</protein>
<dbReference type="Proteomes" id="UP001642260">
    <property type="component" value="Unassembled WGS sequence"/>
</dbReference>
<dbReference type="PANTHER" id="PTHR31293">
    <property type="entry name" value="RNI-LIKE SUPERFAMILY PROTEIN"/>
    <property type="match status" value="1"/>
</dbReference>
<name>A0ABC8K2Z4_ERUVS</name>
<dbReference type="PANTHER" id="PTHR31293:SF12">
    <property type="entry name" value="RNI-LIKE SUPERFAMILY PROTEIN"/>
    <property type="match status" value="1"/>
</dbReference>
<accession>A0ABC8K2Z4</accession>
<comment type="caution">
    <text evidence="1">The sequence shown here is derived from an EMBL/GenBank/DDBJ whole genome shotgun (WGS) entry which is preliminary data.</text>
</comment>
<evidence type="ECO:0000313" key="1">
    <source>
        <dbReference type="EMBL" id="CAH8345928.1"/>
    </source>
</evidence>
<sequence>MSYKDESARVNRWICTAMEKGLLELHLYAPNLGTCVNITRSLLIRSNTLVKLTISGHFDIRVSNHMFFPALRSLSLMVLLDFSRYPQIIQACPVLEELTIRDGDFPDMLPICGGIVVEHASLKRLVIVTPLPDGIDYNLLSEYFEYARQTVRFRVPSLVCLDYSSFVFKNYEVDDLDSLVEARLSLKLWWSVSHFDFDDDYYYDDYGSFYHGYRRPPIFGDVTCLVVAIRNITTLHLSPDSLEVSPSVLY</sequence>
<proteinExistence type="predicted"/>
<gene>
    <name evidence="1" type="ORF">ERUC_LOCUS16781</name>
</gene>
<reference evidence="1 2" key="1">
    <citation type="submission" date="2022-03" db="EMBL/GenBank/DDBJ databases">
        <authorList>
            <person name="Macdonald S."/>
            <person name="Ahmed S."/>
            <person name="Newling K."/>
        </authorList>
    </citation>
    <scope>NUCLEOTIDE SEQUENCE [LARGE SCALE GENOMIC DNA]</scope>
</reference>
<dbReference type="InterPro" id="IPR055294">
    <property type="entry name" value="FBL60-like"/>
</dbReference>
<dbReference type="AlphaFoldDB" id="A0ABC8K2Z4"/>
<organism evidence="1 2">
    <name type="scientific">Eruca vesicaria subsp. sativa</name>
    <name type="common">Garden rocket</name>
    <name type="synonym">Eruca sativa</name>
    <dbReference type="NCBI Taxonomy" id="29727"/>
    <lineage>
        <taxon>Eukaryota</taxon>
        <taxon>Viridiplantae</taxon>
        <taxon>Streptophyta</taxon>
        <taxon>Embryophyta</taxon>
        <taxon>Tracheophyta</taxon>
        <taxon>Spermatophyta</taxon>
        <taxon>Magnoliopsida</taxon>
        <taxon>eudicotyledons</taxon>
        <taxon>Gunneridae</taxon>
        <taxon>Pentapetalae</taxon>
        <taxon>rosids</taxon>
        <taxon>malvids</taxon>
        <taxon>Brassicales</taxon>
        <taxon>Brassicaceae</taxon>
        <taxon>Brassiceae</taxon>
        <taxon>Eruca</taxon>
    </lineage>
</organism>